<organism evidence="1 2">
    <name type="scientific">Fomitopsis schrenkii</name>
    <name type="common">Brown rot fungus</name>
    <dbReference type="NCBI Taxonomy" id="2126942"/>
    <lineage>
        <taxon>Eukaryota</taxon>
        <taxon>Fungi</taxon>
        <taxon>Dikarya</taxon>
        <taxon>Basidiomycota</taxon>
        <taxon>Agaricomycotina</taxon>
        <taxon>Agaricomycetes</taxon>
        <taxon>Polyporales</taxon>
        <taxon>Fomitopsis</taxon>
    </lineage>
</organism>
<accession>S8E618</accession>
<name>S8E618_FOMSC</name>
<gene>
    <name evidence="1" type="ORF">FOMPIDRAFT_1125857</name>
</gene>
<evidence type="ECO:0000313" key="2">
    <source>
        <dbReference type="Proteomes" id="UP000015241"/>
    </source>
</evidence>
<dbReference type="HOGENOM" id="CLU_131643_2_0_1"/>
<evidence type="ECO:0000313" key="1">
    <source>
        <dbReference type="EMBL" id="EPS98818.1"/>
    </source>
</evidence>
<dbReference type="InParanoid" id="S8E618"/>
<keyword evidence="2" id="KW-1185">Reference proteome</keyword>
<dbReference type="EMBL" id="KE504162">
    <property type="protein sequence ID" value="EPS98818.1"/>
    <property type="molecule type" value="Genomic_DNA"/>
</dbReference>
<dbReference type="AlphaFoldDB" id="S8E618"/>
<sequence>CAICLSWHKLNEIGRCRAPTLWNGAPAFCQRDSNGRIVTREGASLCLDWQKSSRCTSTNPKHVHQCSGCGGHNHGAATCSRAQKS</sequence>
<proteinExistence type="predicted"/>
<reference evidence="1 2" key="1">
    <citation type="journal article" date="2012" name="Science">
        <title>The Paleozoic origin of enzymatic lignin decomposition reconstructed from 31 fungal genomes.</title>
        <authorList>
            <person name="Floudas D."/>
            <person name="Binder M."/>
            <person name="Riley R."/>
            <person name="Barry K."/>
            <person name="Blanchette R.A."/>
            <person name="Henrissat B."/>
            <person name="Martinez A.T."/>
            <person name="Otillar R."/>
            <person name="Spatafora J.W."/>
            <person name="Yadav J.S."/>
            <person name="Aerts A."/>
            <person name="Benoit I."/>
            <person name="Boyd A."/>
            <person name="Carlson A."/>
            <person name="Copeland A."/>
            <person name="Coutinho P.M."/>
            <person name="de Vries R.P."/>
            <person name="Ferreira P."/>
            <person name="Findley K."/>
            <person name="Foster B."/>
            <person name="Gaskell J."/>
            <person name="Glotzer D."/>
            <person name="Gorecki P."/>
            <person name="Heitman J."/>
            <person name="Hesse C."/>
            <person name="Hori C."/>
            <person name="Igarashi K."/>
            <person name="Jurgens J.A."/>
            <person name="Kallen N."/>
            <person name="Kersten P."/>
            <person name="Kohler A."/>
            <person name="Kuees U."/>
            <person name="Kumar T.K.A."/>
            <person name="Kuo A."/>
            <person name="LaButti K."/>
            <person name="Larrondo L.F."/>
            <person name="Lindquist E."/>
            <person name="Ling A."/>
            <person name="Lombard V."/>
            <person name="Lucas S."/>
            <person name="Lundell T."/>
            <person name="Martin R."/>
            <person name="McLaughlin D.J."/>
            <person name="Morgenstern I."/>
            <person name="Morin E."/>
            <person name="Murat C."/>
            <person name="Nagy L.G."/>
            <person name="Nolan M."/>
            <person name="Ohm R.A."/>
            <person name="Patyshakuliyeva A."/>
            <person name="Rokas A."/>
            <person name="Ruiz-Duenas F.J."/>
            <person name="Sabat G."/>
            <person name="Salamov A."/>
            <person name="Samejima M."/>
            <person name="Schmutz J."/>
            <person name="Slot J.C."/>
            <person name="St John F."/>
            <person name="Stenlid J."/>
            <person name="Sun H."/>
            <person name="Sun S."/>
            <person name="Syed K."/>
            <person name="Tsang A."/>
            <person name="Wiebenga A."/>
            <person name="Young D."/>
            <person name="Pisabarro A."/>
            <person name="Eastwood D.C."/>
            <person name="Martin F."/>
            <person name="Cullen D."/>
            <person name="Grigoriev I.V."/>
            <person name="Hibbett D.S."/>
        </authorList>
    </citation>
    <scope>NUCLEOTIDE SEQUENCE</scope>
    <source>
        <strain evidence="2">FP-58527</strain>
    </source>
</reference>
<dbReference type="Proteomes" id="UP000015241">
    <property type="component" value="Unassembled WGS sequence"/>
</dbReference>
<dbReference type="OrthoDB" id="2158839at2759"/>
<feature type="non-terminal residue" evidence="1">
    <location>
        <position position="1"/>
    </location>
</feature>
<protein>
    <submittedName>
        <fullName evidence="1">Uncharacterized protein</fullName>
    </submittedName>
</protein>